<name>A0A3P7JFS6_STRVU</name>
<evidence type="ECO:0000313" key="3">
    <source>
        <dbReference type="Proteomes" id="UP000270094"/>
    </source>
</evidence>
<dbReference type="OrthoDB" id="10631620at2759"/>
<feature type="compositionally biased region" description="Acidic residues" evidence="1">
    <location>
        <begin position="88"/>
        <end position="98"/>
    </location>
</feature>
<feature type="region of interest" description="Disordered" evidence="1">
    <location>
        <begin position="1"/>
        <end position="52"/>
    </location>
</feature>
<accession>A0A3P7JFS6</accession>
<organism evidence="2 3">
    <name type="scientific">Strongylus vulgaris</name>
    <name type="common">Blood worm</name>
    <dbReference type="NCBI Taxonomy" id="40348"/>
    <lineage>
        <taxon>Eukaryota</taxon>
        <taxon>Metazoa</taxon>
        <taxon>Ecdysozoa</taxon>
        <taxon>Nematoda</taxon>
        <taxon>Chromadorea</taxon>
        <taxon>Rhabditida</taxon>
        <taxon>Rhabditina</taxon>
        <taxon>Rhabditomorpha</taxon>
        <taxon>Strongyloidea</taxon>
        <taxon>Strongylidae</taxon>
        <taxon>Strongylus</taxon>
    </lineage>
</organism>
<dbReference type="AlphaFoldDB" id="A0A3P7JFS6"/>
<proteinExistence type="predicted"/>
<feature type="region of interest" description="Disordered" evidence="1">
    <location>
        <begin position="68"/>
        <end position="98"/>
    </location>
</feature>
<dbReference type="Proteomes" id="UP000270094">
    <property type="component" value="Unassembled WGS sequence"/>
</dbReference>
<feature type="compositionally biased region" description="Basic and acidic residues" evidence="1">
    <location>
        <begin position="1"/>
        <end position="14"/>
    </location>
</feature>
<keyword evidence="3" id="KW-1185">Reference proteome</keyword>
<evidence type="ECO:0000256" key="1">
    <source>
        <dbReference type="SAM" id="MobiDB-lite"/>
    </source>
</evidence>
<reference evidence="2 3" key="1">
    <citation type="submission" date="2018-11" db="EMBL/GenBank/DDBJ databases">
        <authorList>
            <consortium name="Pathogen Informatics"/>
        </authorList>
    </citation>
    <scope>NUCLEOTIDE SEQUENCE [LARGE SCALE GENOMIC DNA]</scope>
</reference>
<dbReference type="EMBL" id="UYYB01102968">
    <property type="protein sequence ID" value="VDM78799.1"/>
    <property type="molecule type" value="Genomic_DNA"/>
</dbReference>
<gene>
    <name evidence="2" type="ORF">SVUK_LOCUS13797</name>
</gene>
<evidence type="ECO:0000313" key="2">
    <source>
        <dbReference type="EMBL" id="VDM78799.1"/>
    </source>
</evidence>
<sequence>MPEEGSMEKGDLKRNSGIRMNTGGGHGSHPTIRLMRRSTTFSPTEGGPYWMSQSRELEKKICHRIRRKARQQQIGGAPDRDWPIEVDPTTDDDLLLKD</sequence>
<protein>
    <submittedName>
        <fullName evidence="2">Uncharacterized protein</fullName>
    </submittedName>
</protein>